<reference evidence="1" key="1">
    <citation type="submission" date="2020-01" db="EMBL/GenBank/DDBJ databases">
        <authorList>
            <person name="Rat A."/>
        </authorList>
    </citation>
    <scope>NUCLEOTIDE SEQUENCE</scope>
    <source>
        <strain evidence="1">LMG 31228</strain>
    </source>
</reference>
<comment type="caution">
    <text evidence="1">The sequence shown here is derived from an EMBL/GenBank/DDBJ whole genome shotgun (WGS) entry which is preliminary data.</text>
</comment>
<proteinExistence type="predicted"/>
<organism evidence="1 2">
    <name type="scientific">Neoroseomonas eburnea</name>
    <dbReference type="NCBI Taxonomy" id="1346889"/>
    <lineage>
        <taxon>Bacteria</taxon>
        <taxon>Pseudomonadati</taxon>
        <taxon>Pseudomonadota</taxon>
        <taxon>Alphaproteobacteria</taxon>
        <taxon>Acetobacterales</taxon>
        <taxon>Acetobacteraceae</taxon>
        <taxon>Neoroseomonas</taxon>
    </lineage>
</organism>
<accession>A0A9X9X7C3</accession>
<evidence type="ECO:0000313" key="2">
    <source>
        <dbReference type="Proteomes" id="UP001138709"/>
    </source>
</evidence>
<dbReference type="EMBL" id="JAAEDL010000002">
    <property type="protein sequence ID" value="MBR0679609.1"/>
    <property type="molecule type" value="Genomic_DNA"/>
</dbReference>
<keyword evidence="2" id="KW-1185">Reference proteome</keyword>
<name>A0A9X9X7C3_9PROT</name>
<dbReference type="AlphaFoldDB" id="A0A9X9X7C3"/>
<reference evidence="1" key="2">
    <citation type="journal article" date="2021" name="Syst. Appl. Microbiol.">
        <title>Roseomonas hellenica sp. nov., isolated from roots of wild-growing Alkanna tinctoria.</title>
        <authorList>
            <person name="Rat A."/>
            <person name="Naranjo H.D."/>
            <person name="Lebbe L."/>
            <person name="Cnockaert M."/>
            <person name="Krigas N."/>
            <person name="Grigoriadou K."/>
            <person name="Maloupa E."/>
            <person name="Willems A."/>
        </authorList>
    </citation>
    <scope>NUCLEOTIDE SEQUENCE</scope>
    <source>
        <strain evidence="1">LMG 31228</strain>
    </source>
</reference>
<protein>
    <submittedName>
        <fullName evidence="1">Uncharacterized protein</fullName>
    </submittedName>
</protein>
<gene>
    <name evidence="1" type="ORF">GXW74_03870</name>
</gene>
<sequence>MAAGRLDFLKIWATQGAGPALERQLLSIAEIMMRVLRSPPLAGQNISEWAKQQACRKTALEADVPVEDGFDALLIGRDEVKAAKRDDQEKQRVTDGMHAVTQVIEAGGPFWVALRDFARANRLASPDDETALKIACAIPRKIPADWQAERLLKVRQRCEEAGFPASR</sequence>
<evidence type="ECO:0000313" key="1">
    <source>
        <dbReference type="EMBL" id="MBR0679609.1"/>
    </source>
</evidence>
<dbReference type="RefSeq" id="WP_211844958.1">
    <property type="nucleotide sequence ID" value="NZ_JAAEDL010000002.1"/>
</dbReference>
<dbReference type="Proteomes" id="UP001138709">
    <property type="component" value="Unassembled WGS sequence"/>
</dbReference>